<dbReference type="Proteomes" id="UP000295192">
    <property type="component" value="Unassembled WGS sequence"/>
</dbReference>
<feature type="compositionally biased region" description="Basic and acidic residues" evidence="7">
    <location>
        <begin position="1397"/>
        <end position="1413"/>
    </location>
</feature>
<comment type="caution">
    <text evidence="11">The sequence shown here is derived from an EMBL/GenBank/DDBJ whole genome shotgun (WGS) entry which is preliminary data.</text>
</comment>
<feature type="compositionally biased region" description="Basic and acidic residues" evidence="7">
    <location>
        <begin position="1459"/>
        <end position="1478"/>
    </location>
</feature>
<dbReference type="GO" id="GO:0003729">
    <property type="term" value="F:mRNA binding"/>
    <property type="evidence" value="ECO:0007669"/>
    <property type="project" value="TreeGrafter"/>
</dbReference>
<dbReference type="PANTHER" id="PTHR21597">
    <property type="entry name" value="THO2 PROTEIN"/>
    <property type="match status" value="1"/>
</dbReference>
<feature type="compositionally biased region" description="Basic and acidic residues" evidence="7">
    <location>
        <begin position="1358"/>
        <end position="1370"/>
    </location>
</feature>
<feature type="compositionally biased region" description="Low complexity" evidence="7">
    <location>
        <begin position="20"/>
        <end position="32"/>
    </location>
</feature>
<evidence type="ECO:0000256" key="2">
    <source>
        <dbReference type="ARBA" id="ARBA00007857"/>
    </source>
</evidence>
<dbReference type="InterPro" id="IPR021726">
    <property type="entry name" value="THO_THOC2_N"/>
</dbReference>
<feature type="coiled-coil region" evidence="6">
    <location>
        <begin position="982"/>
        <end position="1013"/>
    </location>
</feature>
<comment type="subcellular location">
    <subcellularLocation>
        <location evidence="1">Nucleus</location>
    </subcellularLocation>
</comment>
<proteinExistence type="inferred from homology"/>
<evidence type="ECO:0000256" key="4">
    <source>
        <dbReference type="ARBA" id="ARBA00023242"/>
    </source>
</evidence>
<name>A0A484BCQ2_DRONA</name>
<dbReference type="GO" id="GO:0000445">
    <property type="term" value="C:THO complex part of transcription export complex"/>
    <property type="evidence" value="ECO:0007669"/>
    <property type="project" value="TreeGrafter"/>
</dbReference>
<evidence type="ECO:0000256" key="5">
    <source>
        <dbReference type="ARBA" id="ARBA00047033"/>
    </source>
</evidence>
<evidence type="ECO:0000259" key="8">
    <source>
        <dbReference type="Pfam" id="PF11262"/>
    </source>
</evidence>
<evidence type="ECO:0000256" key="7">
    <source>
        <dbReference type="SAM" id="MobiDB-lite"/>
    </source>
</evidence>
<feature type="domain" description="THO complex subunit 2 N-terminal" evidence="10">
    <location>
        <begin position="473"/>
        <end position="620"/>
    </location>
</feature>
<comment type="similarity">
    <text evidence="2">Belongs to the THOC2 family.</text>
</comment>
<feature type="region of interest" description="Disordered" evidence="7">
    <location>
        <begin position="1582"/>
        <end position="1679"/>
    </location>
</feature>
<dbReference type="Pfam" id="PF16134">
    <property type="entry name" value="THOC2_N"/>
    <property type="match status" value="2"/>
</dbReference>
<feature type="compositionally biased region" description="Basic and acidic residues" evidence="7">
    <location>
        <begin position="1420"/>
        <end position="1450"/>
    </location>
</feature>
<evidence type="ECO:0000256" key="1">
    <source>
        <dbReference type="ARBA" id="ARBA00004123"/>
    </source>
</evidence>
<keyword evidence="12" id="KW-1185">Reference proteome</keyword>
<feature type="region of interest" description="Disordered" evidence="7">
    <location>
        <begin position="365"/>
        <end position="386"/>
    </location>
</feature>
<dbReference type="GO" id="GO:0006406">
    <property type="term" value="P:mRNA export from nucleus"/>
    <property type="evidence" value="ECO:0007669"/>
    <property type="project" value="InterPro"/>
</dbReference>
<dbReference type="InterPro" id="IPR021418">
    <property type="entry name" value="THO_THOC2_C"/>
</dbReference>
<feature type="compositionally biased region" description="Basic and acidic residues" evidence="7">
    <location>
        <begin position="1492"/>
        <end position="1509"/>
    </location>
</feature>
<sequence>MRRLKKLSKSHSVTGTQESDAAPTTTTATTAPDAATLTEANGNGGSVNKETLLNTDIFKHFDKSGRNEFLKYLKQQLQDTPESPVFDKHGTFKRGISNAIYELLWQALRYKLKKDVVLHVLTDVVALHKEFPSLILDVVNILDSETSLMTEGLQEERHGFVQIVKDLDKVLPESLLKERLEIDTLQEVGIVKNKSFYTKFIKVKTKLYYKQRRFNLFREESEGFAKLITEMNQDFEEHTTPDTIMDIIKSLIGCFNLDPNRVLDIIIESFETRPDRWKLFIPLLRSYMPTGAIICEVLGYKFCHFQAARTPRSLYHVCALLLKHGVIELNDIYVWLTPNDGSIRAQWEEDLADAREMVRKLHVISTNKKEDDKEPPPPPTTKKFDEEKYNANQKFGLCEALLKVGDWDNALKIIQKLPDQSVVVQDPIARAIVELVHLSVEQIYYKKVFKAPAGRKPSRNRLYDDAALVAKMQAQDFADLRKYTWPMANVLGPAMHCDTVLMYKLVRIMGKILLDMGVDNLNGPPPNSEQEQHYYDIITCLDASILPSLLYLDSNCSMSEEIWAVLKFFPYHLRYSMYARWKNDSYQMHPNLIRRCGLAQRDIKALMKRVSKENVKPLGRLVGKLSHCTPGLLFDYILVQIQIYDNLIGPVCDMLKYLTALSFDCLGYCIIESLTMSGRGRFKDDGTSLSLWLQSLASFCGTIYKKYSIEMSGLLQYVANQLKSQKSLDLLVLRELVHKMAGVESCEEMTNDQLQALCGGEQLRGEAGYFSQVRNTKKSSNRLKEALANNDLAVTLCLLMAQQKHCVIYRETAAHSHLKLVGSLYDQCQDALVQFGTFLGSTYSVDEYVERLPSIITMLREYHINTDVAFFLARPMFTHQINQKYDQLRKADPNAKKLTTAQKLQKYLEATQLIMNPIVESVRPLHSAKVWEDISPQFLVTFWSLSMYDLHVPNEIYQREIGKLKQLAQQAADGKDSNQSKNKKEQERYIALMEKLNDERKKQHEHVDKILQRLQEQKDGWFLLRSAKSAKNDTITQFLQLCLFPRCTFTALDALYCAKFVQTIHNLKTANFSTLLCYDRLFCDITYSVTSCTEGEATRYGRFLCAMLETVMRWHADQAVFNKECANYPGFVTKFRVSNQFSEANDHVGYENYRHVCHKWHYKITKAIVFCLDSKDFMQIRNALIILMRILPHYPVLSKLAQIIERKVDKVREEEKTKRPDLFAIASSYIGQLKLKSPHMFKESDFHQVAERPVKEAAPTPTGSSAKVQPGDKANASASTATATPTTKTVSSSSFYDPKASGKEPDAKTVQAARGDGKPSKPEGTASTVVSISKTVSAPSNSERESKRDASTSAVRETQSHRSMDAKEEQQQSNSSTNHNTNNNSSSNNSNGNGGQNERRSRERDREREERHSLSSTRSSQREINRNSNKERTEAELQQRARERTQRLEELELATMRAQKREKLSRRDERSQHRHEGVETVDLVTGGGNSGQDHRHYEDYEGRQRDRDLSSVSNESNGSLQHRRSHETIEYDKDSKRRKLESSTNSSKHKADCSLVVYSLLLIVCKRKVEELVDSVKKARGLKTKERNKDKLSDEERDARKDRKLGRKRDRNEESSTSDHKRRREAQNGDEDIRERERHREKSRERSHDKFDRERGGSTRGDDRQYSISKSTRSSRMNY</sequence>
<feature type="compositionally biased region" description="Basic and acidic residues" evidence="7">
    <location>
        <begin position="1526"/>
        <end position="1535"/>
    </location>
</feature>
<feature type="compositionally biased region" description="Basic and acidic residues" evidence="7">
    <location>
        <begin position="1610"/>
        <end position="1665"/>
    </location>
</feature>
<dbReference type="Pfam" id="PF11262">
    <property type="entry name" value="Tho2"/>
    <property type="match status" value="1"/>
</dbReference>
<feature type="region of interest" description="Disordered" evidence="7">
    <location>
        <begin position="1253"/>
        <end position="1549"/>
    </location>
</feature>
<feature type="compositionally biased region" description="Low complexity" evidence="7">
    <location>
        <begin position="1371"/>
        <end position="1391"/>
    </location>
</feature>
<dbReference type="OMA" id="QERWTCI"/>
<evidence type="ECO:0000259" key="9">
    <source>
        <dbReference type="Pfam" id="PF11732"/>
    </source>
</evidence>
<feature type="domain" description="THO complex subunitTHOC2 C-terminal" evidence="8">
    <location>
        <begin position="931"/>
        <end position="1233"/>
    </location>
</feature>
<feature type="compositionally biased region" description="Basic and acidic residues" evidence="7">
    <location>
        <begin position="1582"/>
        <end position="1601"/>
    </location>
</feature>
<accession>A0A484BCQ2</accession>
<dbReference type="InterPro" id="IPR040007">
    <property type="entry name" value="Tho2"/>
</dbReference>
<feature type="compositionally biased region" description="Low complexity" evidence="7">
    <location>
        <begin position="1274"/>
        <end position="1294"/>
    </location>
</feature>
<gene>
    <name evidence="11" type="ORF">AWZ03_008061</name>
</gene>
<feature type="region of interest" description="Disordered" evidence="7">
    <location>
        <begin position="1"/>
        <end position="32"/>
    </location>
</feature>
<feature type="compositionally biased region" description="Polar residues" evidence="7">
    <location>
        <begin position="10"/>
        <end position="19"/>
    </location>
</feature>
<dbReference type="STRING" id="7232.A0A484BCQ2"/>
<protein>
    <recommendedName>
        <fullName evidence="3">THO complex subunit 2</fullName>
    </recommendedName>
</protein>
<dbReference type="Pfam" id="PF11732">
    <property type="entry name" value="Thoc2"/>
    <property type="match status" value="1"/>
</dbReference>
<feature type="domain" description="THO complex subunit 2 N-terminal" evidence="10">
    <location>
        <begin position="54"/>
        <end position="448"/>
    </location>
</feature>
<feature type="domain" description="THO complex subunitTHOC2 N-terminal" evidence="9">
    <location>
        <begin position="622"/>
        <end position="697"/>
    </location>
</feature>
<evidence type="ECO:0000256" key="3">
    <source>
        <dbReference type="ARBA" id="ARBA00019596"/>
    </source>
</evidence>
<dbReference type="InterPro" id="IPR032302">
    <property type="entry name" value="THOC2_N"/>
</dbReference>
<keyword evidence="6" id="KW-0175">Coiled coil</keyword>
<evidence type="ECO:0000313" key="12">
    <source>
        <dbReference type="Proteomes" id="UP000295192"/>
    </source>
</evidence>
<dbReference type="EMBL" id="LSRL02000076">
    <property type="protein sequence ID" value="TDG45555.1"/>
    <property type="molecule type" value="Genomic_DNA"/>
</dbReference>
<keyword evidence="4" id="KW-0539">Nucleus</keyword>
<dbReference type="OrthoDB" id="29024at2759"/>
<reference evidence="11 12" key="1">
    <citation type="journal article" date="2019" name="J. Hered.">
        <title>An Improved Genome Assembly for Drosophila navojoa, the Basal Species in the mojavensis Cluster.</title>
        <authorList>
            <person name="Vanderlinde T."/>
            <person name="Dupim E.G."/>
            <person name="Nazario-Yepiz N.O."/>
            <person name="Carvalho A.B."/>
        </authorList>
    </citation>
    <scope>NUCLEOTIDE SEQUENCE [LARGE SCALE GENOMIC DNA]</scope>
    <source>
        <strain evidence="11">Navoj_Jal97</strain>
        <tissue evidence="11">Whole organism</tissue>
    </source>
</reference>
<feature type="compositionally biased region" description="Polar residues" evidence="7">
    <location>
        <begin position="1510"/>
        <end position="1520"/>
    </location>
</feature>
<dbReference type="GO" id="GO:0006397">
    <property type="term" value="P:mRNA processing"/>
    <property type="evidence" value="ECO:0007669"/>
    <property type="project" value="InterPro"/>
</dbReference>
<dbReference type="PANTHER" id="PTHR21597:SF0">
    <property type="entry name" value="THO COMPLEX SUBUNIT 2"/>
    <property type="match status" value="1"/>
</dbReference>
<feature type="compositionally biased region" description="Polar residues" evidence="7">
    <location>
        <begin position="1666"/>
        <end position="1679"/>
    </location>
</feature>
<comment type="subunit">
    <text evidence="5">Component of the THO subcomplex, which is composed of THOC1, THOC2, THOC3, THOC5, THOC6 and THOC7. The THO subcomplex interacts with DDX39B to form the THO-DDX39B complex which multimerizes into a 28-subunit tetrameric assembly. Component of the transcription/export (TREX) complex at least composed of ALYREF/THOC4, DDX39B, SARNP/CIP29, CHTOP and the THO subcomplex; in the complex interacts with THOC1, THOC3, THOC5, THOC7 and DDX39B. TREX seems to have a dynamic structure involving ATP-dependent remodeling. Interacts with POLDIP3 and ZC3H11A.</text>
</comment>
<feature type="compositionally biased region" description="Polar residues" evidence="7">
    <location>
        <begin position="1325"/>
        <end position="1341"/>
    </location>
</feature>
<evidence type="ECO:0000256" key="6">
    <source>
        <dbReference type="SAM" id="Coils"/>
    </source>
</evidence>
<evidence type="ECO:0000259" key="10">
    <source>
        <dbReference type="Pfam" id="PF16134"/>
    </source>
</evidence>
<evidence type="ECO:0000313" key="11">
    <source>
        <dbReference type="EMBL" id="TDG45555.1"/>
    </source>
</evidence>
<organism evidence="11 12">
    <name type="scientific">Drosophila navojoa</name>
    <name type="common">Fruit fly</name>
    <dbReference type="NCBI Taxonomy" id="7232"/>
    <lineage>
        <taxon>Eukaryota</taxon>
        <taxon>Metazoa</taxon>
        <taxon>Ecdysozoa</taxon>
        <taxon>Arthropoda</taxon>
        <taxon>Hexapoda</taxon>
        <taxon>Insecta</taxon>
        <taxon>Pterygota</taxon>
        <taxon>Neoptera</taxon>
        <taxon>Endopterygota</taxon>
        <taxon>Diptera</taxon>
        <taxon>Brachycera</taxon>
        <taxon>Muscomorpha</taxon>
        <taxon>Ephydroidea</taxon>
        <taxon>Drosophilidae</taxon>
        <taxon>Drosophila</taxon>
    </lineage>
</organism>